<evidence type="ECO:0000256" key="1">
    <source>
        <dbReference type="ARBA" id="ARBA00022729"/>
    </source>
</evidence>
<reference evidence="3" key="2">
    <citation type="journal article" date="2023" name="BMC Genomics">
        <title>Pest status, molecular evolution, and epigenetic factors derived from the genome assembly of Frankliniella fusca, a thysanopteran phytovirus vector.</title>
        <authorList>
            <person name="Catto M.A."/>
            <person name="Labadie P.E."/>
            <person name="Jacobson A.L."/>
            <person name="Kennedy G.G."/>
            <person name="Srinivasan R."/>
            <person name="Hunt B.G."/>
        </authorList>
    </citation>
    <scope>NUCLEOTIDE SEQUENCE</scope>
    <source>
        <strain evidence="3">PL_HMW_Pooled</strain>
    </source>
</reference>
<dbReference type="InterPro" id="IPR036846">
    <property type="entry name" value="GM2-AP_sf"/>
</dbReference>
<accession>A0AAE1GYD6</accession>
<evidence type="ECO:0000256" key="2">
    <source>
        <dbReference type="SAM" id="SignalP"/>
    </source>
</evidence>
<gene>
    <name evidence="3" type="ORF">KUF71_021160</name>
</gene>
<feature type="signal peptide" evidence="2">
    <location>
        <begin position="1"/>
        <end position="21"/>
    </location>
</feature>
<protein>
    <submittedName>
        <fullName evidence="3">Phosphatidylglycerol/phosphatidylinositol transfer protein 3</fullName>
    </submittedName>
</protein>
<dbReference type="EMBL" id="JAHWGI010000263">
    <property type="protein sequence ID" value="KAK3911379.1"/>
    <property type="molecule type" value="Genomic_DNA"/>
</dbReference>
<organism evidence="3 4">
    <name type="scientific">Frankliniella fusca</name>
    <dbReference type="NCBI Taxonomy" id="407009"/>
    <lineage>
        <taxon>Eukaryota</taxon>
        <taxon>Metazoa</taxon>
        <taxon>Ecdysozoa</taxon>
        <taxon>Arthropoda</taxon>
        <taxon>Hexapoda</taxon>
        <taxon>Insecta</taxon>
        <taxon>Pterygota</taxon>
        <taxon>Neoptera</taxon>
        <taxon>Paraneoptera</taxon>
        <taxon>Thysanoptera</taxon>
        <taxon>Terebrantia</taxon>
        <taxon>Thripoidea</taxon>
        <taxon>Thripidae</taxon>
        <taxon>Frankliniella</taxon>
    </lineage>
</organism>
<dbReference type="AlphaFoldDB" id="A0AAE1GYD6"/>
<comment type="caution">
    <text evidence="3">The sequence shown here is derived from an EMBL/GenBank/DDBJ whole genome shotgun (WGS) entry which is preliminary data.</text>
</comment>
<proteinExistence type="predicted"/>
<keyword evidence="4" id="KW-1185">Reference proteome</keyword>
<feature type="chain" id="PRO_5042152932" evidence="2">
    <location>
        <begin position="22"/>
        <end position="198"/>
    </location>
</feature>
<sequence length="198" mass="22147">MHQYLLRLVLIAITVSHRANGKRPGHYTELVIRPLSAERCPGLQDLALTWANASLRMAGRTHVVMDIDAVFSRPASQLKRLCVWKKACSEAVSSNTCSHPMEWNFSSNVCRMLTLPHMPWTPILQSMQPSLKCPIESGNYSGHNIAFDTSIAKVFGGESIREGYVHVVKGTLFDQDNRPFACLQVTADIIRIKKKADN</sequence>
<evidence type="ECO:0000313" key="3">
    <source>
        <dbReference type="EMBL" id="KAK3911379.1"/>
    </source>
</evidence>
<reference evidence="3" key="1">
    <citation type="submission" date="2021-07" db="EMBL/GenBank/DDBJ databases">
        <authorList>
            <person name="Catto M.A."/>
            <person name="Jacobson A."/>
            <person name="Kennedy G."/>
            <person name="Labadie P."/>
            <person name="Hunt B.G."/>
            <person name="Srinivasan R."/>
        </authorList>
    </citation>
    <scope>NUCLEOTIDE SEQUENCE</scope>
    <source>
        <strain evidence="3">PL_HMW_Pooled</strain>
        <tissue evidence="3">Head</tissue>
    </source>
</reference>
<evidence type="ECO:0000313" key="4">
    <source>
        <dbReference type="Proteomes" id="UP001219518"/>
    </source>
</evidence>
<dbReference type="Proteomes" id="UP001219518">
    <property type="component" value="Unassembled WGS sequence"/>
</dbReference>
<name>A0AAE1GYD6_9NEOP</name>
<keyword evidence="1 2" id="KW-0732">Signal</keyword>
<dbReference type="Gene3D" id="2.70.220.10">
    <property type="entry name" value="Ganglioside GM2 activator"/>
    <property type="match status" value="1"/>
</dbReference>